<evidence type="ECO:0000259" key="5">
    <source>
        <dbReference type="Pfam" id="PF00150"/>
    </source>
</evidence>
<dbReference type="InterPro" id="IPR040877">
    <property type="entry name" value="CBM65_1"/>
</dbReference>
<dbReference type="Pfam" id="PF18259">
    <property type="entry name" value="CBM65_1"/>
    <property type="match status" value="1"/>
</dbReference>
<keyword evidence="1 3" id="KW-0378">Hydrolase</keyword>
<dbReference type="AlphaFoldDB" id="A0A927UBU6"/>
<dbReference type="InterPro" id="IPR001547">
    <property type="entry name" value="Glyco_hydro_5"/>
</dbReference>
<evidence type="ECO:0000256" key="1">
    <source>
        <dbReference type="ARBA" id="ARBA00022801"/>
    </source>
</evidence>
<reference evidence="7" key="1">
    <citation type="submission" date="2019-04" db="EMBL/GenBank/DDBJ databases">
        <title>Evolution of Biomass-Degrading Anaerobic Consortia Revealed by Metagenomics.</title>
        <authorList>
            <person name="Peng X."/>
        </authorList>
    </citation>
    <scope>NUCLEOTIDE SEQUENCE</scope>
    <source>
        <strain evidence="7">SIG311</strain>
    </source>
</reference>
<feature type="domain" description="Carbohydrate binding module 65" evidence="6">
    <location>
        <begin position="347"/>
        <end position="460"/>
    </location>
</feature>
<dbReference type="SUPFAM" id="SSF51445">
    <property type="entry name" value="(Trans)glycosidases"/>
    <property type="match status" value="1"/>
</dbReference>
<dbReference type="Pfam" id="PF00150">
    <property type="entry name" value="Cellulase"/>
    <property type="match status" value="1"/>
</dbReference>
<protein>
    <submittedName>
        <fullName evidence="7">Glycoside hydrolase family 5 protein</fullName>
    </submittedName>
</protein>
<dbReference type="PANTHER" id="PTHR34142">
    <property type="entry name" value="ENDO-BETA-1,4-GLUCANASE A"/>
    <property type="match status" value="1"/>
</dbReference>
<name>A0A927UBU6_9FIRM</name>
<dbReference type="InterPro" id="IPR017853">
    <property type="entry name" value="GH"/>
</dbReference>
<dbReference type="EMBL" id="SVER01000022">
    <property type="protein sequence ID" value="MBE5920023.1"/>
    <property type="molecule type" value="Genomic_DNA"/>
</dbReference>
<evidence type="ECO:0000313" key="8">
    <source>
        <dbReference type="Proteomes" id="UP000766246"/>
    </source>
</evidence>
<sequence>MKKLFNGALLMILMAVSLLFTKVDVKAAGGFTVSGNSIIDANGNAFVMRGINIPYNWYTSYGQAMIQGAKSTGANTVRIVLGDGRKYQKTSASELENIIKWCKDNQMICILEVHDATGSDSYDDLNAAVDYWIENKDLLNSNTDTVIVNIANEWYGSWNGWEWARGYNSAISKIRNNGIDNLLMVDCAGWGQYPDSIKDYGKYVFSADPHKNTVFSIHMYEYAGGSPNIVRTNIDNALATGSPVVIGEFASRHTNGDVAENTIMEYCQQKNVGYLGWSWWGNNDDMKYLDLVYDYNGGNYSEWGNTLVYDTNGIKNTSKICSVYTGNNTDDYNSNKGNESAPYESIFWGYSTAYCWGQAACIPTKRAGGNFEPGHITPGGHFYVEYSGDKDEIELILQSFKGGAQWAKVAPSQSGVANGHYYCEYSYENCVNAFGTNEFDNYLDMINIGAKSGSIQLYSVCYTYY</sequence>
<comment type="caution">
    <text evidence="7">The sequence shown here is derived from an EMBL/GenBank/DDBJ whole genome shotgun (WGS) entry which is preliminary data.</text>
</comment>
<evidence type="ECO:0000256" key="2">
    <source>
        <dbReference type="ARBA" id="ARBA00023295"/>
    </source>
</evidence>
<evidence type="ECO:0000313" key="7">
    <source>
        <dbReference type="EMBL" id="MBE5920023.1"/>
    </source>
</evidence>
<dbReference type="GO" id="GO:0004553">
    <property type="term" value="F:hydrolase activity, hydrolyzing O-glycosyl compounds"/>
    <property type="evidence" value="ECO:0007669"/>
    <property type="project" value="InterPro"/>
</dbReference>
<keyword evidence="2 3" id="KW-0326">Glycosidase</keyword>
<evidence type="ECO:0000256" key="4">
    <source>
        <dbReference type="SAM" id="SignalP"/>
    </source>
</evidence>
<dbReference type="Proteomes" id="UP000766246">
    <property type="component" value="Unassembled WGS sequence"/>
</dbReference>
<proteinExistence type="inferred from homology"/>
<gene>
    <name evidence="7" type="ORF">E7272_09285</name>
</gene>
<keyword evidence="4" id="KW-0732">Signal</keyword>
<dbReference type="Gene3D" id="3.20.20.80">
    <property type="entry name" value="Glycosidases"/>
    <property type="match status" value="1"/>
</dbReference>
<dbReference type="GO" id="GO:0009251">
    <property type="term" value="P:glucan catabolic process"/>
    <property type="evidence" value="ECO:0007669"/>
    <property type="project" value="TreeGrafter"/>
</dbReference>
<feature type="signal peptide" evidence="4">
    <location>
        <begin position="1"/>
        <end position="27"/>
    </location>
</feature>
<feature type="domain" description="Glycoside hydrolase family 5" evidence="5">
    <location>
        <begin position="40"/>
        <end position="282"/>
    </location>
</feature>
<dbReference type="Gene3D" id="2.60.120.1070">
    <property type="match status" value="1"/>
</dbReference>
<evidence type="ECO:0000256" key="3">
    <source>
        <dbReference type="RuleBase" id="RU361153"/>
    </source>
</evidence>
<accession>A0A927UBU6</accession>
<evidence type="ECO:0000259" key="6">
    <source>
        <dbReference type="Pfam" id="PF18259"/>
    </source>
</evidence>
<dbReference type="PANTHER" id="PTHR34142:SF1">
    <property type="entry name" value="GLYCOSIDE HYDROLASE FAMILY 5 DOMAIN-CONTAINING PROTEIN"/>
    <property type="match status" value="1"/>
</dbReference>
<comment type="similarity">
    <text evidence="3">Belongs to the glycosyl hydrolase 5 (cellulase A) family.</text>
</comment>
<organism evidence="7 8">
    <name type="scientific">Pseudobutyrivibrio ruminis</name>
    <dbReference type="NCBI Taxonomy" id="46206"/>
    <lineage>
        <taxon>Bacteria</taxon>
        <taxon>Bacillati</taxon>
        <taxon>Bacillota</taxon>
        <taxon>Clostridia</taxon>
        <taxon>Lachnospirales</taxon>
        <taxon>Lachnospiraceae</taxon>
        <taxon>Pseudobutyrivibrio</taxon>
    </lineage>
</organism>
<feature type="chain" id="PRO_5037519371" evidence="4">
    <location>
        <begin position="28"/>
        <end position="465"/>
    </location>
</feature>